<accession>A0ABY9WIA9</accession>
<dbReference type="Pfam" id="PF10011">
    <property type="entry name" value="DUF2254"/>
    <property type="match status" value="1"/>
</dbReference>
<organism evidence="2 3">
    <name type="scientific">Archangium minus</name>
    <dbReference type="NCBI Taxonomy" id="83450"/>
    <lineage>
        <taxon>Bacteria</taxon>
        <taxon>Pseudomonadati</taxon>
        <taxon>Myxococcota</taxon>
        <taxon>Myxococcia</taxon>
        <taxon>Myxococcales</taxon>
        <taxon>Cystobacterineae</taxon>
        <taxon>Archangiaceae</taxon>
        <taxon>Archangium</taxon>
    </lineage>
</organism>
<protein>
    <submittedName>
        <fullName evidence="2">DUF2254 domain-containing protein</fullName>
    </submittedName>
</protein>
<evidence type="ECO:0000313" key="3">
    <source>
        <dbReference type="Proteomes" id="UP001611383"/>
    </source>
</evidence>
<dbReference type="InterPro" id="IPR018723">
    <property type="entry name" value="DUF2254_membrane"/>
</dbReference>
<feature type="transmembrane region" description="Helical" evidence="1">
    <location>
        <begin position="127"/>
        <end position="145"/>
    </location>
</feature>
<feature type="transmembrane region" description="Helical" evidence="1">
    <location>
        <begin position="157"/>
        <end position="180"/>
    </location>
</feature>
<gene>
    <name evidence="2" type="ORF">F0U60_04550</name>
</gene>
<proteinExistence type="predicted"/>
<dbReference type="EMBL" id="CP043494">
    <property type="protein sequence ID" value="WNG43448.1"/>
    <property type="molecule type" value="Genomic_DNA"/>
</dbReference>
<evidence type="ECO:0000256" key="1">
    <source>
        <dbReference type="SAM" id="Phobius"/>
    </source>
</evidence>
<feature type="transmembrane region" description="Helical" evidence="1">
    <location>
        <begin position="80"/>
        <end position="106"/>
    </location>
</feature>
<reference evidence="2 3" key="1">
    <citation type="submission" date="2019-08" db="EMBL/GenBank/DDBJ databases">
        <title>Archangium and Cystobacter genomes.</title>
        <authorList>
            <person name="Chen I.-C.K."/>
            <person name="Wielgoss S."/>
        </authorList>
    </citation>
    <scope>NUCLEOTIDE SEQUENCE [LARGE SCALE GENOMIC DNA]</scope>
    <source>
        <strain evidence="2 3">Cbm 6</strain>
    </source>
</reference>
<sequence length="464" mass="50753">MVHSGAPLARGPSMSPHLAKLWNSLQASLSFRPVLFVTLGITLGMVLPALDQSWPAMGRQLRGFWLSTYLPTTPDSSRDVLIGMAAALVTVMAVAASMTMVTVQLASTQYTPRLLARFMADHGTQRMLGAYLLTVVYLLLLLGVMGTPSEDPQGTSIPVLSLGVALLLTLFCLVLLPYFLHHAARSVEASSIIASIGREIIRELEQLNVDEVLELSTPLPSPAEEEATVITTRETGYVQLVDYARLLEALPRGVHTVRLDVRTGDFLFPGLPLLSLWPQVSLSERQRRRLHAALAVGHTRTTQQDVLYGVRQLVDMALKALSPAINDVTTAVMVVNELGAVGRAVAGRGRLGQGWWMRRCDGVTLLRPGFGLIPFLQDAFGEIPLAAASQPRVILRIMEVLAEIASVEQDPAMRVALVQTGRAVYEAARLANQRERDVRLIEERWSELQKRATTPSTLPCETVH</sequence>
<keyword evidence="1" id="KW-0812">Transmembrane</keyword>
<keyword evidence="3" id="KW-1185">Reference proteome</keyword>
<feature type="transmembrane region" description="Helical" evidence="1">
    <location>
        <begin position="29"/>
        <end position="50"/>
    </location>
</feature>
<evidence type="ECO:0000313" key="2">
    <source>
        <dbReference type="EMBL" id="WNG43448.1"/>
    </source>
</evidence>
<keyword evidence="1" id="KW-1133">Transmembrane helix</keyword>
<name>A0ABY9WIA9_9BACT</name>
<dbReference type="Proteomes" id="UP001611383">
    <property type="component" value="Chromosome"/>
</dbReference>
<keyword evidence="1" id="KW-0472">Membrane</keyword>